<accession>A0A1Y6CPJ4</accession>
<gene>
    <name evidence="2" type="ORF">SAMN06296036_1225</name>
</gene>
<name>A0A1Y6CPJ4_9BACT</name>
<evidence type="ECO:0000256" key="1">
    <source>
        <dbReference type="SAM" id="SignalP"/>
    </source>
</evidence>
<dbReference type="PROSITE" id="PS51257">
    <property type="entry name" value="PROKAR_LIPOPROTEIN"/>
    <property type="match status" value="1"/>
</dbReference>
<feature type="chain" id="PRO_5013300485" evidence="1">
    <location>
        <begin position="22"/>
        <end position="321"/>
    </location>
</feature>
<sequence>MNELRSTLLVLASILAALGCASESVELPKSSGNATSEVDFTETTVTNDVPSPVHEPETSIDNDSEWEVVMTGVEEESVVEVPSEFDMEISVQSETGNTYTTFDNAAAQRLKNNGGNDPFLINKNCNDFVGLNWFTGPQSVYIDNDKVSIWTCATNAGNLMYKANCNGSTIGACGKINAQLAPNARDACGCPAGQGWSRAQFRCVAGSITDGEEIAACQKGQRLSLNNNANTGRDACGCPAGQGWSRAQYRCVAGSITDGEEIAACQKGQRLSLNNNASTGRDACGCPAGQGWSRAQFRCAAGSLTDGEEIAACQRGQRLGL</sequence>
<proteinExistence type="predicted"/>
<dbReference type="EMBL" id="FWZT01000022">
    <property type="protein sequence ID" value="SMF64109.1"/>
    <property type="molecule type" value="Genomic_DNA"/>
</dbReference>
<evidence type="ECO:0000313" key="3">
    <source>
        <dbReference type="Proteomes" id="UP000192907"/>
    </source>
</evidence>
<dbReference type="Proteomes" id="UP000192907">
    <property type="component" value="Unassembled WGS sequence"/>
</dbReference>
<dbReference type="RefSeq" id="WP_132323291.1">
    <property type="nucleotide sequence ID" value="NZ_FWZT01000022.1"/>
</dbReference>
<keyword evidence="3" id="KW-1185">Reference proteome</keyword>
<reference evidence="3" key="1">
    <citation type="submission" date="2017-04" db="EMBL/GenBank/DDBJ databases">
        <authorList>
            <person name="Varghese N."/>
            <person name="Submissions S."/>
        </authorList>
    </citation>
    <scope>NUCLEOTIDE SEQUENCE [LARGE SCALE GENOMIC DNA]</scope>
    <source>
        <strain evidence="3">RKEM611</strain>
    </source>
</reference>
<organism evidence="2 3">
    <name type="scientific">Pseudobacteriovorax antillogorgiicola</name>
    <dbReference type="NCBI Taxonomy" id="1513793"/>
    <lineage>
        <taxon>Bacteria</taxon>
        <taxon>Pseudomonadati</taxon>
        <taxon>Bdellovibrionota</taxon>
        <taxon>Oligoflexia</taxon>
        <taxon>Oligoflexales</taxon>
        <taxon>Pseudobacteriovoracaceae</taxon>
        <taxon>Pseudobacteriovorax</taxon>
    </lineage>
</organism>
<keyword evidence="1" id="KW-0732">Signal</keyword>
<dbReference type="AlphaFoldDB" id="A0A1Y6CPJ4"/>
<feature type="signal peptide" evidence="1">
    <location>
        <begin position="1"/>
        <end position="21"/>
    </location>
</feature>
<evidence type="ECO:0000313" key="2">
    <source>
        <dbReference type="EMBL" id="SMF64109.1"/>
    </source>
</evidence>
<protein>
    <submittedName>
        <fullName evidence="2">Uncharacterized protein</fullName>
    </submittedName>
</protein>